<dbReference type="InterPro" id="IPR028325">
    <property type="entry name" value="VG_K_chnl"/>
</dbReference>
<feature type="transmembrane region" description="Helical" evidence="12">
    <location>
        <begin position="60"/>
        <end position="78"/>
    </location>
</feature>
<proteinExistence type="predicted"/>
<dbReference type="Pfam" id="PF00520">
    <property type="entry name" value="Ion_trans"/>
    <property type="match status" value="1"/>
</dbReference>
<comment type="caution">
    <text evidence="14">The sequence shown here is derived from an EMBL/GenBank/DDBJ whole genome shotgun (WGS) entry which is preliminary data.</text>
</comment>
<evidence type="ECO:0000256" key="4">
    <source>
        <dbReference type="ARBA" id="ARBA00022692"/>
    </source>
</evidence>
<dbReference type="PANTHER" id="PTHR11537">
    <property type="entry name" value="VOLTAGE-GATED POTASSIUM CHANNEL"/>
    <property type="match status" value="1"/>
</dbReference>
<dbReference type="RefSeq" id="WP_345269294.1">
    <property type="nucleotide sequence ID" value="NZ_BAABHB010000007.1"/>
</dbReference>
<reference evidence="15" key="1">
    <citation type="journal article" date="2019" name="Int. J. Syst. Evol. Microbiol.">
        <title>The Global Catalogue of Microorganisms (GCM) 10K type strain sequencing project: providing services to taxonomists for standard genome sequencing and annotation.</title>
        <authorList>
            <consortium name="The Broad Institute Genomics Platform"/>
            <consortium name="The Broad Institute Genome Sequencing Center for Infectious Disease"/>
            <person name="Wu L."/>
            <person name="Ma J."/>
        </authorList>
    </citation>
    <scope>NUCLEOTIDE SEQUENCE [LARGE SCALE GENOMIC DNA]</scope>
    <source>
        <strain evidence="15">JCM 17925</strain>
    </source>
</reference>
<comment type="subcellular location">
    <subcellularLocation>
        <location evidence="1">Membrane</location>
        <topology evidence="1">Multi-pass membrane protein</topology>
    </subcellularLocation>
</comment>
<keyword evidence="2" id="KW-0813">Transport</keyword>
<evidence type="ECO:0000256" key="6">
    <source>
        <dbReference type="ARBA" id="ARBA00022882"/>
    </source>
</evidence>
<accession>A0ABP8KPD2</accession>
<feature type="domain" description="Ion transport" evidence="13">
    <location>
        <begin position="28"/>
        <end position="243"/>
    </location>
</feature>
<keyword evidence="10 12" id="KW-0472">Membrane</keyword>
<dbReference type="PANTHER" id="PTHR11537:SF254">
    <property type="entry name" value="POTASSIUM VOLTAGE-GATED CHANNEL PROTEIN SHAB"/>
    <property type="match status" value="1"/>
</dbReference>
<evidence type="ECO:0000256" key="11">
    <source>
        <dbReference type="ARBA" id="ARBA00023303"/>
    </source>
</evidence>
<keyword evidence="5" id="KW-0631">Potassium channel</keyword>
<organism evidence="14 15">
    <name type="scientific">Nibrella viscosa</name>
    <dbReference type="NCBI Taxonomy" id="1084524"/>
    <lineage>
        <taxon>Bacteria</taxon>
        <taxon>Pseudomonadati</taxon>
        <taxon>Bacteroidota</taxon>
        <taxon>Cytophagia</taxon>
        <taxon>Cytophagales</taxon>
        <taxon>Spirosomataceae</taxon>
        <taxon>Nibrella</taxon>
    </lineage>
</organism>
<feature type="transmembrane region" description="Helical" evidence="12">
    <location>
        <begin position="34"/>
        <end position="54"/>
    </location>
</feature>
<evidence type="ECO:0000256" key="3">
    <source>
        <dbReference type="ARBA" id="ARBA00022538"/>
    </source>
</evidence>
<evidence type="ECO:0000313" key="14">
    <source>
        <dbReference type="EMBL" id="GAA4410923.1"/>
    </source>
</evidence>
<evidence type="ECO:0000256" key="9">
    <source>
        <dbReference type="ARBA" id="ARBA00023065"/>
    </source>
</evidence>
<dbReference type="Gene3D" id="1.20.120.350">
    <property type="entry name" value="Voltage-gated potassium channels. Chain C"/>
    <property type="match status" value="1"/>
</dbReference>
<keyword evidence="15" id="KW-1185">Reference proteome</keyword>
<name>A0ABP8KPD2_9BACT</name>
<keyword evidence="6" id="KW-0851">Voltage-gated channel</keyword>
<evidence type="ECO:0000256" key="12">
    <source>
        <dbReference type="SAM" id="Phobius"/>
    </source>
</evidence>
<feature type="transmembrane region" description="Helical" evidence="12">
    <location>
        <begin position="152"/>
        <end position="176"/>
    </location>
</feature>
<evidence type="ECO:0000256" key="2">
    <source>
        <dbReference type="ARBA" id="ARBA00022448"/>
    </source>
</evidence>
<dbReference type="SUPFAM" id="SSF81324">
    <property type="entry name" value="Voltage-gated potassium channels"/>
    <property type="match status" value="1"/>
</dbReference>
<evidence type="ECO:0000313" key="15">
    <source>
        <dbReference type="Proteomes" id="UP001500936"/>
    </source>
</evidence>
<keyword evidence="4 12" id="KW-0812">Transmembrane</keyword>
<keyword evidence="3" id="KW-0633">Potassium transport</keyword>
<dbReference type="InterPro" id="IPR005821">
    <property type="entry name" value="Ion_trans_dom"/>
</dbReference>
<dbReference type="PRINTS" id="PR00169">
    <property type="entry name" value="KCHANNEL"/>
</dbReference>
<gene>
    <name evidence="14" type="ORF">GCM10023187_36120</name>
</gene>
<dbReference type="Gene3D" id="1.10.287.70">
    <property type="match status" value="1"/>
</dbReference>
<evidence type="ECO:0000256" key="10">
    <source>
        <dbReference type="ARBA" id="ARBA00023136"/>
    </source>
</evidence>
<evidence type="ECO:0000256" key="1">
    <source>
        <dbReference type="ARBA" id="ARBA00004141"/>
    </source>
</evidence>
<evidence type="ECO:0000256" key="8">
    <source>
        <dbReference type="ARBA" id="ARBA00022989"/>
    </source>
</evidence>
<keyword evidence="11" id="KW-0407">Ion channel</keyword>
<keyword evidence="7" id="KW-0630">Potassium</keyword>
<keyword evidence="9" id="KW-0406">Ion transport</keyword>
<dbReference type="InterPro" id="IPR027359">
    <property type="entry name" value="Volt_channel_dom_sf"/>
</dbReference>
<evidence type="ECO:0000256" key="5">
    <source>
        <dbReference type="ARBA" id="ARBA00022826"/>
    </source>
</evidence>
<evidence type="ECO:0000256" key="7">
    <source>
        <dbReference type="ARBA" id="ARBA00022958"/>
    </source>
</evidence>
<dbReference type="EMBL" id="BAABHB010000007">
    <property type="protein sequence ID" value="GAA4410923.1"/>
    <property type="molecule type" value="Genomic_DNA"/>
</dbReference>
<sequence>MEAEQKGERRWQRRLHEIIYEVDTVEGRAFDISLIWAILLSILVVVIDSVESIAQHYGDWLYRAEWFFTILFTIEYVLRLISIRKPLRYMFSFMGLVDLMAILPTYFSLFLTGASYLLVVRALRLLRIFRILKMWHFIAEGRIIAQALYRSYIKISVFLLFILIMVTIMGSIMYLIEGGENGFDNIPTSIYWSIVTLTTVGYGDISPVTPLGRFFAAFIMLCGYGIIAVPTGIVTTEFMSAVQKGNSSQSCPNCGREGHDADAAYCKYCGSHL</sequence>
<evidence type="ECO:0000259" key="13">
    <source>
        <dbReference type="Pfam" id="PF00520"/>
    </source>
</evidence>
<protein>
    <submittedName>
        <fullName evidence="14">Ion transporter</fullName>
    </submittedName>
</protein>
<feature type="transmembrane region" description="Helical" evidence="12">
    <location>
        <begin position="214"/>
        <end position="234"/>
    </location>
</feature>
<dbReference type="Proteomes" id="UP001500936">
    <property type="component" value="Unassembled WGS sequence"/>
</dbReference>
<keyword evidence="8 12" id="KW-1133">Transmembrane helix</keyword>